<gene>
    <name evidence="2" type="ORF">FE247_05730</name>
</gene>
<accession>A0ABY2V4V2</accession>
<dbReference type="RefSeq" id="WP_138108768.1">
    <property type="nucleotide sequence ID" value="NZ_VBUC01000010.1"/>
</dbReference>
<dbReference type="EMBL" id="VBUC01000010">
    <property type="protein sequence ID" value="TLS99581.1"/>
    <property type="molecule type" value="Genomic_DNA"/>
</dbReference>
<dbReference type="Gene3D" id="1.10.1220.10">
    <property type="entry name" value="Met repressor-like"/>
    <property type="match status" value="1"/>
</dbReference>
<feature type="coiled-coil region" evidence="1">
    <location>
        <begin position="66"/>
        <end position="93"/>
    </location>
</feature>
<keyword evidence="1" id="KW-0175">Coiled coil</keyword>
<evidence type="ECO:0000313" key="3">
    <source>
        <dbReference type="Proteomes" id="UP000305417"/>
    </source>
</evidence>
<evidence type="ECO:0000313" key="2">
    <source>
        <dbReference type="EMBL" id="TLS99581.1"/>
    </source>
</evidence>
<protein>
    <submittedName>
        <fullName evidence="2">Uncharacterized protein</fullName>
    </submittedName>
</protein>
<reference evidence="2 3" key="1">
    <citation type="submission" date="2019-05" db="EMBL/GenBank/DDBJ databases">
        <title>Arcobacter cibarius and Arcobacter thereius providing challenges in identification an antibiotic susceptibility and Quinolone resistance.</title>
        <authorList>
            <person name="Busch A."/>
            <person name="Hanel I."/>
            <person name="Hotzel H."/>
            <person name="Tomaso H."/>
        </authorList>
    </citation>
    <scope>NUCLEOTIDE SEQUENCE [LARGE SCALE GENOMIC DNA]</scope>
    <source>
        <strain evidence="2 3">16CS0831-2</strain>
    </source>
</reference>
<sequence>MSLEDALKFAKNVGADKVPFRFQFPVDIKEEFEVLCDKHNVSMTDMILGLIKSAIDEDKGLTNVSVVNIINKLEELEKQYASLYKVYEDTGDDIIECTDGSVYHISDNMDKLRFRIKVLNKELERRTLK</sequence>
<dbReference type="Proteomes" id="UP000305417">
    <property type="component" value="Unassembled WGS sequence"/>
</dbReference>
<name>A0ABY2V4V2_9BACT</name>
<comment type="caution">
    <text evidence="2">The sequence shown here is derived from an EMBL/GenBank/DDBJ whole genome shotgun (WGS) entry which is preliminary data.</text>
</comment>
<dbReference type="InterPro" id="IPR013321">
    <property type="entry name" value="Arc_rbn_hlx_hlx"/>
</dbReference>
<organism evidence="2 3">
    <name type="scientific">Aliarcobacter cibarius</name>
    <dbReference type="NCBI Taxonomy" id="255507"/>
    <lineage>
        <taxon>Bacteria</taxon>
        <taxon>Pseudomonadati</taxon>
        <taxon>Campylobacterota</taxon>
        <taxon>Epsilonproteobacteria</taxon>
        <taxon>Campylobacterales</taxon>
        <taxon>Arcobacteraceae</taxon>
        <taxon>Aliarcobacter</taxon>
    </lineage>
</organism>
<evidence type="ECO:0000256" key="1">
    <source>
        <dbReference type="SAM" id="Coils"/>
    </source>
</evidence>
<keyword evidence="3" id="KW-1185">Reference proteome</keyword>
<proteinExistence type="predicted"/>